<organism evidence="2 3">
    <name type="scientific">Dendroctonus ponderosae</name>
    <name type="common">Mountain pine beetle</name>
    <dbReference type="NCBI Taxonomy" id="77166"/>
    <lineage>
        <taxon>Eukaryota</taxon>
        <taxon>Metazoa</taxon>
        <taxon>Ecdysozoa</taxon>
        <taxon>Arthropoda</taxon>
        <taxon>Hexapoda</taxon>
        <taxon>Insecta</taxon>
        <taxon>Pterygota</taxon>
        <taxon>Neoptera</taxon>
        <taxon>Endopterygota</taxon>
        <taxon>Coleoptera</taxon>
        <taxon>Polyphaga</taxon>
        <taxon>Cucujiformia</taxon>
        <taxon>Curculionidae</taxon>
        <taxon>Scolytinae</taxon>
        <taxon>Dendroctonus</taxon>
    </lineage>
</organism>
<reference evidence="2 3" key="1">
    <citation type="journal article" date="2013" name="Genome Biol.">
        <title>Draft genome of the mountain pine beetle, Dendroctonus ponderosae Hopkins, a major forest pest.</title>
        <authorList>
            <person name="Keeling C.I."/>
            <person name="Yuen M.M."/>
            <person name="Liao N.Y."/>
            <person name="Docking T.R."/>
            <person name="Chan S.K."/>
            <person name="Taylor G.A."/>
            <person name="Palmquist D.L."/>
            <person name="Jackman S.D."/>
            <person name="Nguyen A."/>
            <person name="Li M."/>
            <person name="Henderson H."/>
            <person name="Janes J.K."/>
            <person name="Zhao Y."/>
            <person name="Pandoh P."/>
            <person name="Moore R."/>
            <person name="Sperling F.A."/>
            <person name="Huber D.P."/>
            <person name="Birol I."/>
            <person name="Jones S.J."/>
            <person name="Bohlmann J."/>
        </authorList>
    </citation>
    <scope>NUCLEOTIDE SEQUENCE</scope>
</reference>
<feature type="compositionally biased region" description="Polar residues" evidence="1">
    <location>
        <begin position="1"/>
        <end position="13"/>
    </location>
</feature>
<proteinExistence type="predicted"/>
<dbReference type="Proteomes" id="UP000030742">
    <property type="component" value="Unassembled WGS sequence"/>
</dbReference>
<feature type="region of interest" description="Disordered" evidence="1">
    <location>
        <begin position="1"/>
        <end position="125"/>
    </location>
</feature>
<feature type="compositionally biased region" description="Basic and acidic residues" evidence="1">
    <location>
        <begin position="16"/>
        <end position="57"/>
    </location>
</feature>
<sequence>MSQIESVQESLTPVINEDKKSIQEEEREKILNVENEQKNTKEMMEEKKLKEGMEVKPKKIPIGGIQMPGFFTRSKSKEQCKEDDQIEGTELIEQDNEKKEESAPVQTRIKLPNPFKKNKETEEGL</sequence>
<accession>U4UPA0</accession>
<dbReference type="AlphaFoldDB" id="U4UPA0"/>
<protein>
    <submittedName>
        <fullName evidence="2">Uncharacterized protein</fullName>
    </submittedName>
</protein>
<dbReference type="EMBL" id="KB632402">
    <property type="protein sequence ID" value="ERL94942.1"/>
    <property type="molecule type" value="Genomic_DNA"/>
</dbReference>
<feature type="compositionally biased region" description="Acidic residues" evidence="1">
    <location>
        <begin position="84"/>
        <end position="94"/>
    </location>
</feature>
<evidence type="ECO:0000256" key="1">
    <source>
        <dbReference type="SAM" id="MobiDB-lite"/>
    </source>
</evidence>
<gene>
    <name evidence="2" type="ORF">D910_12214</name>
</gene>
<evidence type="ECO:0000313" key="2">
    <source>
        <dbReference type="EMBL" id="ERL94942.1"/>
    </source>
</evidence>
<name>U4UPA0_DENPD</name>
<evidence type="ECO:0000313" key="3">
    <source>
        <dbReference type="Proteomes" id="UP000030742"/>
    </source>
</evidence>
<dbReference type="OrthoDB" id="408631at2759"/>